<dbReference type="InterPro" id="IPR006121">
    <property type="entry name" value="HMA_dom"/>
</dbReference>
<dbReference type="GO" id="GO:0046872">
    <property type="term" value="F:metal ion binding"/>
    <property type="evidence" value="ECO:0007669"/>
    <property type="project" value="InterPro"/>
</dbReference>
<name>A0A6N3EZY0_9CLOT</name>
<dbReference type="Gene3D" id="3.30.70.100">
    <property type="match status" value="1"/>
</dbReference>
<dbReference type="InterPro" id="IPR036163">
    <property type="entry name" value="HMA_dom_sf"/>
</dbReference>
<dbReference type="EMBL" id="CACRTO010000022">
    <property type="protein sequence ID" value="VYU45313.1"/>
    <property type="molecule type" value="Genomic_DNA"/>
</dbReference>
<dbReference type="Pfam" id="PF00403">
    <property type="entry name" value="HMA"/>
    <property type="match status" value="1"/>
</dbReference>
<sequence>MERVHYKINGISNENMKTQVKNSLEKVDGVDQVCVDMARGTIEIIYNEPATAAQIKSCLQNSGHEIQ</sequence>
<accession>A0A6N3EZY0</accession>
<dbReference type="AlphaFoldDB" id="A0A6N3EZY0"/>
<dbReference type="RefSeq" id="WP_156626922.1">
    <property type="nucleotide sequence ID" value="NZ_CACRTO010000022.1"/>
</dbReference>
<gene>
    <name evidence="2" type="ORF">CTLFYP3_02489</name>
</gene>
<reference evidence="2" key="1">
    <citation type="submission" date="2019-11" db="EMBL/GenBank/DDBJ databases">
        <authorList>
            <person name="Feng L."/>
        </authorList>
    </citation>
    <scope>NUCLEOTIDE SEQUENCE</scope>
    <source>
        <strain evidence="2">CTertiumLFYP3</strain>
    </source>
</reference>
<feature type="domain" description="HMA" evidence="1">
    <location>
        <begin position="2"/>
        <end position="67"/>
    </location>
</feature>
<proteinExistence type="predicted"/>
<dbReference type="PROSITE" id="PS50846">
    <property type="entry name" value="HMA_2"/>
    <property type="match status" value="1"/>
</dbReference>
<evidence type="ECO:0000313" key="2">
    <source>
        <dbReference type="EMBL" id="VYU45313.1"/>
    </source>
</evidence>
<dbReference type="SUPFAM" id="SSF55008">
    <property type="entry name" value="HMA, heavy metal-associated domain"/>
    <property type="match status" value="1"/>
</dbReference>
<evidence type="ECO:0000259" key="1">
    <source>
        <dbReference type="PROSITE" id="PS50846"/>
    </source>
</evidence>
<organism evidence="2">
    <name type="scientific">Clostridium tertium</name>
    <dbReference type="NCBI Taxonomy" id="1559"/>
    <lineage>
        <taxon>Bacteria</taxon>
        <taxon>Bacillati</taxon>
        <taxon>Bacillota</taxon>
        <taxon>Clostridia</taxon>
        <taxon>Eubacteriales</taxon>
        <taxon>Clostridiaceae</taxon>
        <taxon>Clostridium</taxon>
    </lineage>
</organism>
<protein>
    <recommendedName>
        <fullName evidence="1">HMA domain-containing protein</fullName>
    </recommendedName>
</protein>